<proteinExistence type="predicted"/>
<dbReference type="EMBL" id="GISG01034541">
    <property type="protein sequence ID" value="MBA4621610.1"/>
    <property type="molecule type" value="Transcribed_RNA"/>
</dbReference>
<sequence>MQLSACRNRNRVLKCYSGDHRCMVLQSNKCDVLQSHKVKLKKMSFSCSGTAGSPSSLLTSILPLCSMRQTHFAKLRPPQSLLCPWTWNQNQLRPASSSPL</sequence>
<dbReference type="AlphaFoldDB" id="A0A7C8YMK7"/>
<organism evidence="1">
    <name type="scientific">Opuntia streptacantha</name>
    <name type="common">Prickly pear cactus</name>
    <name type="synonym">Opuntia cardona</name>
    <dbReference type="NCBI Taxonomy" id="393608"/>
    <lineage>
        <taxon>Eukaryota</taxon>
        <taxon>Viridiplantae</taxon>
        <taxon>Streptophyta</taxon>
        <taxon>Embryophyta</taxon>
        <taxon>Tracheophyta</taxon>
        <taxon>Spermatophyta</taxon>
        <taxon>Magnoliopsida</taxon>
        <taxon>eudicotyledons</taxon>
        <taxon>Gunneridae</taxon>
        <taxon>Pentapetalae</taxon>
        <taxon>Caryophyllales</taxon>
        <taxon>Cactineae</taxon>
        <taxon>Cactaceae</taxon>
        <taxon>Opuntioideae</taxon>
        <taxon>Opuntia</taxon>
    </lineage>
</organism>
<reference evidence="1" key="1">
    <citation type="journal article" date="2013" name="J. Plant Res.">
        <title>Effect of fungi and light on seed germination of three Opuntia species from semiarid lands of central Mexico.</title>
        <authorList>
            <person name="Delgado-Sanchez P."/>
            <person name="Jimenez-Bremont J.F."/>
            <person name="Guerrero-Gonzalez Mde L."/>
            <person name="Flores J."/>
        </authorList>
    </citation>
    <scope>NUCLEOTIDE SEQUENCE</scope>
    <source>
        <tissue evidence="1">Cladode</tissue>
    </source>
</reference>
<accession>A0A7C8YMK7</accession>
<name>A0A7C8YMK7_OPUST</name>
<reference evidence="1" key="2">
    <citation type="submission" date="2020-07" db="EMBL/GenBank/DDBJ databases">
        <authorList>
            <person name="Vera ALvarez R."/>
            <person name="Arias-Moreno D.M."/>
            <person name="Jimenez-Jacinto V."/>
            <person name="Jimenez-Bremont J.F."/>
            <person name="Swaminathan K."/>
            <person name="Moose S.P."/>
            <person name="Guerrero-Gonzalez M.L."/>
            <person name="Marino-Ramirez L."/>
            <person name="Landsman D."/>
            <person name="Rodriguez-Kessler M."/>
            <person name="Delgado-Sanchez P."/>
        </authorList>
    </citation>
    <scope>NUCLEOTIDE SEQUENCE</scope>
    <source>
        <tissue evidence="1">Cladode</tissue>
    </source>
</reference>
<protein>
    <submittedName>
        <fullName evidence="1">Uncharacterized protein</fullName>
    </submittedName>
</protein>
<evidence type="ECO:0000313" key="1">
    <source>
        <dbReference type="EMBL" id="MBA4621610.1"/>
    </source>
</evidence>